<gene>
    <name evidence="2" type="ORF">RDB_LOCUS106946</name>
</gene>
<evidence type="ECO:0000256" key="1">
    <source>
        <dbReference type="SAM" id="MobiDB-lite"/>
    </source>
</evidence>
<organism evidence="2 3">
    <name type="scientific">Rhizoctonia solani</name>
    <dbReference type="NCBI Taxonomy" id="456999"/>
    <lineage>
        <taxon>Eukaryota</taxon>
        <taxon>Fungi</taxon>
        <taxon>Dikarya</taxon>
        <taxon>Basidiomycota</taxon>
        <taxon>Agaricomycotina</taxon>
        <taxon>Agaricomycetes</taxon>
        <taxon>Cantharellales</taxon>
        <taxon>Ceratobasidiaceae</taxon>
        <taxon>Rhizoctonia</taxon>
    </lineage>
</organism>
<dbReference type="AlphaFoldDB" id="A0A8H3C3J9"/>
<evidence type="ECO:0000313" key="3">
    <source>
        <dbReference type="Proteomes" id="UP000663888"/>
    </source>
</evidence>
<feature type="region of interest" description="Disordered" evidence="1">
    <location>
        <begin position="220"/>
        <end position="263"/>
    </location>
</feature>
<feature type="compositionally biased region" description="Basic and acidic residues" evidence="1">
    <location>
        <begin position="21"/>
        <end position="31"/>
    </location>
</feature>
<evidence type="ECO:0008006" key="4">
    <source>
        <dbReference type="Google" id="ProtNLM"/>
    </source>
</evidence>
<reference evidence="2" key="1">
    <citation type="submission" date="2021-01" db="EMBL/GenBank/DDBJ databases">
        <authorList>
            <person name="Kaushik A."/>
        </authorList>
    </citation>
    <scope>NUCLEOTIDE SEQUENCE</scope>
    <source>
        <strain evidence="2">AG4-R118</strain>
    </source>
</reference>
<feature type="compositionally biased region" description="Acidic residues" evidence="1">
    <location>
        <begin position="223"/>
        <end position="263"/>
    </location>
</feature>
<sequence length="486" mass="54613">MSKRRTANDSDEAFSINHSDLAPKRARKEESVDGLEILNGRANTASHGSDGPLGNSSRKTSRDSNYYFDDGNLVFCVEGILFKVHASLLKLQSNDFEKMTGQLSFSADATPAGSKGTCDQNPIIIPNILHRQFCNLMKMIYHPFSHQRFLGPPASSASNEEIARCFGFYLDVASLSHRFAMDGIEKWVKPDLKETLHTCGKSLAAGIDGALCEERGSQCSTIEGEDEDESGNDDDNDEGESDEEEEDSSQDEDDGQGEGNDEETWNVDEYCAFLFVDAVSYAKTISDTSLLNDSLSVLQYYCVTHASLKFIIGLLRMQRLRQSNPPLFGSLFLLLLSQGNKIWSQNLFTHMDRMAFFSAQSYLTPFPKPLKTSSGALLFTRLASSRAFAKICLPADHPCNKRQCRPDLFSYWEKSFDGKYYDDVNSKEFTVVMKALASLPSRRIDFSRRIQRIKCSSECYTDVLLRLDEAIQDLHTRLAEYYKGFE</sequence>
<accession>A0A8H3C3J9</accession>
<proteinExistence type="predicted"/>
<protein>
    <recommendedName>
        <fullName evidence="4">BTB domain-containing protein</fullName>
    </recommendedName>
</protein>
<comment type="caution">
    <text evidence="2">The sequence shown here is derived from an EMBL/GenBank/DDBJ whole genome shotgun (WGS) entry which is preliminary data.</text>
</comment>
<evidence type="ECO:0000313" key="2">
    <source>
        <dbReference type="EMBL" id="CAE6470808.1"/>
    </source>
</evidence>
<dbReference type="Proteomes" id="UP000663888">
    <property type="component" value="Unassembled WGS sequence"/>
</dbReference>
<dbReference type="EMBL" id="CAJMWX010001146">
    <property type="protein sequence ID" value="CAE6470808.1"/>
    <property type="molecule type" value="Genomic_DNA"/>
</dbReference>
<feature type="region of interest" description="Disordered" evidence="1">
    <location>
        <begin position="1"/>
        <end position="60"/>
    </location>
</feature>
<name>A0A8H3C3J9_9AGAM</name>